<keyword evidence="3" id="KW-1185">Reference proteome</keyword>
<dbReference type="Proteomes" id="UP000051913">
    <property type="component" value="Unassembled WGS sequence"/>
</dbReference>
<evidence type="ECO:0000313" key="2">
    <source>
        <dbReference type="EMBL" id="KRR10792.1"/>
    </source>
</evidence>
<proteinExistence type="predicted"/>
<evidence type="ECO:0000313" key="3">
    <source>
        <dbReference type="Proteomes" id="UP000051913"/>
    </source>
</evidence>
<comment type="caution">
    <text evidence="2">The sequence shown here is derived from an EMBL/GenBank/DDBJ whole genome shotgun (WGS) entry which is preliminary data.</text>
</comment>
<dbReference type="Pfam" id="PF13005">
    <property type="entry name" value="zf-IS66"/>
    <property type="match status" value="1"/>
</dbReference>
<name>A0A0R3LS05_9BRAD</name>
<dbReference type="InterPro" id="IPR024474">
    <property type="entry name" value="Znf_dom_IS66"/>
</dbReference>
<organism evidence="2 3">
    <name type="scientific">Bradyrhizobium valentinum</name>
    <dbReference type="NCBI Taxonomy" id="1518501"/>
    <lineage>
        <taxon>Bacteria</taxon>
        <taxon>Pseudomonadati</taxon>
        <taxon>Pseudomonadota</taxon>
        <taxon>Alphaproteobacteria</taxon>
        <taxon>Hyphomicrobiales</taxon>
        <taxon>Nitrobacteraceae</taxon>
        <taxon>Bradyrhizobium</taxon>
    </lineage>
</organism>
<sequence length="112" mass="12190">MVKRGYHPYAVPEQVQTVIGEDVSERLDVTPAKFRVIVTRRPKYAYRDRDGVIQAPAPSHLIESGLARAEGPFGGEPLPPLGDPKLLQADTSLLAPSHCAIYWSGLLVAENG</sequence>
<feature type="domain" description="Transposase IS66 zinc-finger binding" evidence="1">
    <location>
        <begin position="18"/>
        <end position="47"/>
    </location>
</feature>
<reference evidence="2 3" key="1">
    <citation type="submission" date="2014-03" db="EMBL/GenBank/DDBJ databases">
        <title>Bradyrhizobium valentinum sp. nov., isolated from effective nodules of Lupinus mariae-josephae, a lupine endemic of basic-lime soils in Eastern Spain.</title>
        <authorList>
            <person name="Duran D."/>
            <person name="Rey L."/>
            <person name="Navarro A."/>
            <person name="Busquets A."/>
            <person name="Imperial J."/>
            <person name="Ruiz-Argueso T."/>
        </authorList>
    </citation>
    <scope>NUCLEOTIDE SEQUENCE [LARGE SCALE GENOMIC DNA]</scope>
    <source>
        <strain evidence="2 3">LmjM3</strain>
    </source>
</reference>
<gene>
    <name evidence="2" type="ORF">CP49_21975</name>
</gene>
<evidence type="ECO:0000259" key="1">
    <source>
        <dbReference type="Pfam" id="PF13005"/>
    </source>
</evidence>
<dbReference type="AlphaFoldDB" id="A0A0R3LS05"/>
<protein>
    <recommendedName>
        <fullName evidence="1">Transposase IS66 zinc-finger binding domain-containing protein</fullName>
    </recommendedName>
</protein>
<accession>A0A0R3LS05</accession>
<dbReference type="EMBL" id="LLXX01000047">
    <property type="protein sequence ID" value="KRR10792.1"/>
    <property type="molecule type" value="Genomic_DNA"/>
</dbReference>